<evidence type="ECO:0000313" key="1">
    <source>
        <dbReference type="EMBL" id="AFC26060.1"/>
    </source>
</evidence>
<keyword evidence="2" id="KW-1185">Reference proteome</keyword>
<dbReference type="KEGG" id="sgn:SGRA_3333"/>
<dbReference type="HOGENOM" id="CLU_2958113_0_0_10"/>
<accession>H6L124</accession>
<dbReference type="Proteomes" id="UP000007519">
    <property type="component" value="Chromosome"/>
</dbReference>
<sequence length="59" mass="6450">MLRGSQDCSALQPPMAASVWPLATPPQRWAAQPSFLFWPYSLAAGLPLLSGIRRYAPHA</sequence>
<name>H6L124_SAPGL</name>
<dbReference type="EMBL" id="CP002831">
    <property type="protein sequence ID" value="AFC26060.1"/>
    <property type="molecule type" value="Genomic_DNA"/>
</dbReference>
<evidence type="ECO:0000313" key="2">
    <source>
        <dbReference type="Proteomes" id="UP000007519"/>
    </source>
</evidence>
<organism evidence="1 2">
    <name type="scientific">Saprospira grandis (strain Lewin)</name>
    <dbReference type="NCBI Taxonomy" id="984262"/>
    <lineage>
        <taxon>Bacteria</taxon>
        <taxon>Pseudomonadati</taxon>
        <taxon>Bacteroidota</taxon>
        <taxon>Saprospiria</taxon>
        <taxon>Saprospirales</taxon>
        <taxon>Saprospiraceae</taxon>
        <taxon>Saprospira</taxon>
    </lineage>
</organism>
<dbReference type="STRING" id="984262.SGRA_3333"/>
<reference evidence="1 2" key="1">
    <citation type="journal article" date="2012" name="Stand. Genomic Sci.">
        <title>Complete genome sequencing and analysis of Saprospira grandis str. Lewin, a predatory marine bacterium.</title>
        <authorList>
            <person name="Saw J.H."/>
            <person name="Yuryev A."/>
            <person name="Kanbe M."/>
            <person name="Hou S."/>
            <person name="Young A.G."/>
            <person name="Aizawa S."/>
            <person name="Alam M."/>
        </authorList>
    </citation>
    <scope>NUCLEOTIDE SEQUENCE [LARGE SCALE GENOMIC DNA]</scope>
    <source>
        <strain evidence="1 2">Lewin</strain>
    </source>
</reference>
<proteinExistence type="predicted"/>
<dbReference type="AlphaFoldDB" id="H6L124"/>
<protein>
    <submittedName>
        <fullName evidence="1">Uncharacterized protein</fullName>
    </submittedName>
</protein>
<gene>
    <name evidence="1" type="ordered locus">SGRA_3333</name>
</gene>